<comment type="caution">
    <text evidence="1">The sequence shown here is derived from an EMBL/GenBank/DDBJ whole genome shotgun (WGS) entry which is preliminary data.</text>
</comment>
<protein>
    <submittedName>
        <fullName evidence="1">Uncharacterized protein</fullName>
    </submittedName>
</protein>
<proteinExistence type="predicted"/>
<dbReference type="VEuPathDB" id="FungiDB:EMCG_07394"/>
<dbReference type="Proteomes" id="UP000226031">
    <property type="component" value="Unassembled WGS sequence"/>
</dbReference>
<dbReference type="EMBL" id="PDND01000045">
    <property type="protein sequence ID" value="PGH34213.1"/>
    <property type="molecule type" value="Genomic_DNA"/>
</dbReference>
<evidence type="ECO:0000313" key="1">
    <source>
        <dbReference type="EMBL" id="PGH34213.1"/>
    </source>
</evidence>
<organism evidence="1 2">
    <name type="scientific">[Emmonsia] crescens</name>
    <dbReference type="NCBI Taxonomy" id="73230"/>
    <lineage>
        <taxon>Eukaryota</taxon>
        <taxon>Fungi</taxon>
        <taxon>Dikarya</taxon>
        <taxon>Ascomycota</taxon>
        <taxon>Pezizomycotina</taxon>
        <taxon>Eurotiomycetes</taxon>
        <taxon>Eurotiomycetidae</taxon>
        <taxon>Onygenales</taxon>
        <taxon>Ajellomycetaceae</taxon>
        <taxon>Emergomyces</taxon>
    </lineage>
</organism>
<sequence>MEWTPVPIIEYDGDAIPKRSVVLGEVIEYIIKSTIPLPVDGNRYIVNRIFSTADPSKTIVKGVMRLESGLRTVMRDNIMYTCYTISLRYTFEEIGEFGIEISLSHDEEGENLIVGIGLNDIIKVEHSPSFLEPPVPIPIPDTNPIIITNFYI</sequence>
<accession>A0A2B7ZM16</accession>
<reference evidence="1 2" key="1">
    <citation type="submission" date="2017-10" db="EMBL/GenBank/DDBJ databases">
        <title>Comparative genomics in systemic dimorphic fungi from Ajellomycetaceae.</title>
        <authorList>
            <person name="Munoz J.F."/>
            <person name="Mcewen J.G."/>
            <person name="Clay O.K."/>
            <person name="Cuomo C.A."/>
        </authorList>
    </citation>
    <scope>NUCLEOTIDE SEQUENCE [LARGE SCALE GENOMIC DNA]</scope>
    <source>
        <strain evidence="1 2">UAMH4076</strain>
    </source>
</reference>
<name>A0A2B7ZM16_9EURO</name>
<evidence type="ECO:0000313" key="2">
    <source>
        <dbReference type="Proteomes" id="UP000226031"/>
    </source>
</evidence>
<keyword evidence="2" id="KW-1185">Reference proteome</keyword>
<gene>
    <name evidence="1" type="ORF">GX50_02987</name>
</gene>
<dbReference type="AlphaFoldDB" id="A0A2B7ZM16"/>